<feature type="region of interest" description="Disordered" evidence="1">
    <location>
        <begin position="572"/>
        <end position="592"/>
    </location>
</feature>
<accession>A0AAV0T7A3</accession>
<keyword evidence="2" id="KW-0812">Transmembrane</keyword>
<keyword evidence="6" id="KW-1185">Reference proteome</keyword>
<feature type="transmembrane region" description="Helical" evidence="2">
    <location>
        <begin position="122"/>
        <end position="142"/>
    </location>
</feature>
<evidence type="ECO:0000256" key="3">
    <source>
        <dbReference type="SAM" id="SignalP"/>
    </source>
</evidence>
<feature type="chain" id="PRO_5043550031" description="Transmembrane protein" evidence="3">
    <location>
        <begin position="26"/>
        <end position="816"/>
    </location>
</feature>
<feature type="transmembrane region" description="Helical" evidence="2">
    <location>
        <begin position="788"/>
        <end position="806"/>
    </location>
</feature>
<feature type="transmembrane region" description="Helical" evidence="2">
    <location>
        <begin position="154"/>
        <end position="173"/>
    </location>
</feature>
<feature type="transmembrane region" description="Helical" evidence="2">
    <location>
        <begin position="428"/>
        <end position="446"/>
    </location>
</feature>
<reference evidence="5" key="2">
    <citation type="submission" date="2022-12" db="EMBL/GenBank/DDBJ databases">
        <authorList>
            <person name="Webb A."/>
        </authorList>
    </citation>
    <scope>NUCLEOTIDE SEQUENCE</scope>
    <source>
        <strain evidence="5">Pf2</strain>
    </source>
</reference>
<dbReference type="Proteomes" id="UP001159659">
    <property type="component" value="Unassembled WGS sequence"/>
</dbReference>
<reference evidence="4 6" key="1">
    <citation type="submission" date="2021-11" db="EMBL/GenBank/DDBJ databases">
        <authorList>
            <person name="Islam A."/>
            <person name="Islam S."/>
            <person name="Flora M.S."/>
            <person name="Rahman M."/>
            <person name="Ziaur R.M."/>
            <person name="Epstein J.H."/>
            <person name="Hassan M."/>
            <person name="Klassen M."/>
            <person name="Woodard K."/>
            <person name="Webb A."/>
            <person name="Webby R.J."/>
            <person name="El Zowalaty M.E."/>
        </authorList>
    </citation>
    <scope>NUCLEOTIDE SEQUENCE [LARGE SCALE GENOMIC DNA]</scope>
    <source>
        <strain evidence="4">Pf1</strain>
    </source>
</reference>
<feature type="region of interest" description="Disordered" evidence="1">
    <location>
        <begin position="261"/>
        <end position="283"/>
    </location>
</feature>
<feature type="transmembrane region" description="Helical" evidence="2">
    <location>
        <begin position="87"/>
        <end position="110"/>
    </location>
</feature>
<feature type="signal peptide" evidence="3">
    <location>
        <begin position="1"/>
        <end position="25"/>
    </location>
</feature>
<dbReference type="Proteomes" id="UP001157938">
    <property type="component" value="Unassembled WGS sequence"/>
</dbReference>
<sequence>MVGALTYLWHGSVALLTWTMKLVSTFNRNRNTSLPSVISSSSALSRQNVWNFLASGPRRARHQSYVALELLEKFRQGPATQSEWNLLLWRATFPLVSLVLLTLFCIVGQFGHAAYSIIVTPVWYLCNFVLVTVPFLLVFRFSLLDEEEEGQTKIWYGLALVSVAISFVEWYMSLPTSRYSWIVGNTLFGIVALGAVPLFFSIQPRTARSQYENLVMEQEQDQRTHRVLEEEETFNAMQEVESSLDSSMDEYSRLKTTTLVRQRPGGGRSENETLRPSMSEQAQRQGQPVTRLICGCGFCALVLWLIMFLSYSSARGGEASTRSWFLLYLLSPILCIVLFCSRVGKVRFSLEHAVAYSALVVHVPLFLGHLCVRLFALAEDLSAASTTRSESWLKLAISVLYLLLMQGYFFVITHMVNSMSEPFEHPSLLYVGQLYYYVFWYILVGSDTPIDALYWGMLFLNNIHIAFLNTGVYTDFKRTSSVWLAIPLHVTSSVAFCLYSKTSAMDISKCLPHNMSSRTHGILGLNCGVAGAAAMETNVDLLHISSDHDCEYDSGYGSDGFIVPQNIDDKESDIGELPSWQETGSRNRERDRNVNGSWALDRDIPLPARKASIFKTPIFCVECLRTQMNCSKCISRTSVSSRFGNDDKAHATIATSPPLRAATSDALRPLYFLMKLAEQDNMADTTALILVPSLLTLLAVFEKPDNALSVLQDQANLWLRCVCMFIGRLGGAFLAREIFTCKLRSRLRSSPEDLGKTAQPDAISGSIDGMPARLWIQRLMLQDFHAQFWYLTAVTMVVTFGCFARIDLPLRFALLA</sequence>
<comment type="caution">
    <text evidence="5">The sequence shown here is derived from an EMBL/GenBank/DDBJ whole genome shotgun (WGS) entry which is preliminary data.</text>
</comment>
<evidence type="ECO:0000313" key="7">
    <source>
        <dbReference type="Proteomes" id="UP001159659"/>
    </source>
</evidence>
<dbReference type="EMBL" id="CANTFK010000380">
    <property type="protein sequence ID" value="CAI5715438.1"/>
    <property type="molecule type" value="Genomic_DNA"/>
</dbReference>
<feature type="transmembrane region" description="Helical" evidence="2">
    <location>
        <begin position="353"/>
        <end position="375"/>
    </location>
</feature>
<feature type="transmembrane region" description="Helical" evidence="2">
    <location>
        <begin position="179"/>
        <end position="200"/>
    </location>
</feature>
<name>A0AAV0T7A3_9STRA</name>
<evidence type="ECO:0000313" key="4">
    <source>
        <dbReference type="EMBL" id="CAH0492214.1"/>
    </source>
</evidence>
<feature type="transmembrane region" description="Helical" evidence="2">
    <location>
        <begin position="292"/>
        <end position="311"/>
    </location>
</feature>
<evidence type="ECO:0000313" key="6">
    <source>
        <dbReference type="Proteomes" id="UP001157938"/>
    </source>
</evidence>
<keyword evidence="3" id="KW-0732">Signal</keyword>
<evidence type="ECO:0000313" key="5">
    <source>
        <dbReference type="EMBL" id="CAI5715438.1"/>
    </source>
</evidence>
<dbReference type="EMBL" id="CAKLBC010001474">
    <property type="protein sequence ID" value="CAH0492214.1"/>
    <property type="molecule type" value="Genomic_DNA"/>
</dbReference>
<feature type="compositionally biased region" description="Polar residues" evidence="1">
    <location>
        <begin position="274"/>
        <end position="283"/>
    </location>
</feature>
<dbReference type="AlphaFoldDB" id="A0AAV0T7A3"/>
<evidence type="ECO:0000256" key="1">
    <source>
        <dbReference type="SAM" id="MobiDB-lite"/>
    </source>
</evidence>
<feature type="transmembrane region" description="Helical" evidence="2">
    <location>
        <begin position="395"/>
        <end position="416"/>
    </location>
</feature>
<keyword evidence="2" id="KW-1133">Transmembrane helix</keyword>
<feature type="transmembrane region" description="Helical" evidence="2">
    <location>
        <begin position="452"/>
        <end position="473"/>
    </location>
</feature>
<evidence type="ECO:0008006" key="8">
    <source>
        <dbReference type="Google" id="ProtNLM"/>
    </source>
</evidence>
<keyword evidence="2" id="KW-0472">Membrane</keyword>
<feature type="transmembrane region" description="Helical" evidence="2">
    <location>
        <begin position="323"/>
        <end position="341"/>
    </location>
</feature>
<protein>
    <recommendedName>
        <fullName evidence="8">Transmembrane protein</fullName>
    </recommendedName>
</protein>
<proteinExistence type="predicted"/>
<evidence type="ECO:0000256" key="2">
    <source>
        <dbReference type="SAM" id="Phobius"/>
    </source>
</evidence>
<organism evidence="5 7">
    <name type="scientific">Peronospora farinosa</name>
    <dbReference type="NCBI Taxonomy" id="134698"/>
    <lineage>
        <taxon>Eukaryota</taxon>
        <taxon>Sar</taxon>
        <taxon>Stramenopiles</taxon>
        <taxon>Oomycota</taxon>
        <taxon>Peronosporomycetes</taxon>
        <taxon>Peronosporales</taxon>
        <taxon>Peronosporaceae</taxon>
        <taxon>Peronospora</taxon>
    </lineage>
</organism>
<gene>
    <name evidence="4" type="ORF">PFR001_LOCUS7427</name>
    <name evidence="5" type="ORF">PFR002_LOCUS3100</name>
</gene>